<dbReference type="Proteomes" id="UP001596220">
    <property type="component" value="Unassembled WGS sequence"/>
</dbReference>
<dbReference type="Gene3D" id="1.10.1510.10">
    <property type="entry name" value="Uncharacterised protein YqeY/AIM41 PF09424, N-terminal domain"/>
    <property type="match status" value="1"/>
</dbReference>
<dbReference type="InterPro" id="IPR042184">
    <property type="entry name" value="YqeY/Aim41_N"/>
</dbReference>
<dbReference type="EMBL" id="JBHSQO010000017">
    <property type="protein sequence ID" value="MFC6091256.1"/>
    <property type="molecule type" value="Genomic_DNA"/>
</dbReference>
<proteinExistence type="predicted"/>
<dbReference type="PANTHER" id="PTHR28055">
    <property type="entry name" value="ALTERED INHERITANCE OF MITOCHONDRIA PROTEIN 41, MITOCHONDRIAL"/>
    <property type="match status" value="1"/>
</dbReference>
<dbReference type="Pfam" id="PF09424">
    <property type="entry name" value="YqeY"/>
    <property type="match status" value="1"/>
</dbReference>
<keyword evidence="2" id="KW-1185">Reference proteome</keyword>
<accession>A0ABW1P7P4</accession>
<evidence type="ECO:0000313" key="1">
    <source>
        <dbReference type="EMBL" id="MFC6091256.1"/>
    </source>
</evidence>
<dbReference type="InterPro" id="IPR019004">
    <property type="entry name" value="YqeY/Aim41"/>
</dbReference>
<name>A0ABW1P7P4_9PSEU</name>
<sequence>MRATLGEALKSALKERDRVAIAALRSALSAIDNAEAVPVEAPAGPAAGGEHIAGAVAGLGAAEAERRQLTEADVRSIVEEEARERSVAAAEYERLGRDDVAERLRAEAGVLERHLGSSA</sequence>
<protein>
    <submittedName>
        <fullName evidence="1">GatB/YqeY domain-containing protein</fullName>
    </submittedName>
</protein>
<reference evidence="2" key="1">
    <citation type="journal article" date="2019" name="Int. J. Syst. Evol. Microbiol.">
        <title>The Global Catalogue of Microorganisms (GCM) 10K type strain sequencing project: providing services to taxonomists for standard genome sequencing and annotation.</title>
        <authorList>
            <consortium name="The Broad Institute Genomics Platform"/>
            <consortium name="The Broad Institute Genome Sequencing Center for Infectious Disease"/>
            <person name="Wu L."/>
            <person name="Ma J."/>
        </authorList>
    </citation>
    <scope>NUCLEOTIDE SEQUENCE [LARGE SCALE GENOMIC DNA]</scope>
    <source>
        <strain evidence="2">CGMCC 4.7246</strain>
    </source>
</reference>
<dbReference type="PANTHER" id="PTHR28055:SF1">
    <property type="entry name" value="ALTERED INHERITANCE OF MITOCHONDRIA PROTEIN 41, MITOCHONDRIAL"/>
    <property type="match status" value="1"/>
</dbReference>
<dbReference type="RefSeq" id="WP_380637457.1">
    <property type="nucleotide sequence ID" value="NZ_JBHSQO010000017.1"/>
</dbReference>
<gene>
    <name evidence="1" type="ORF">ACFP3R_18425</name>
</gene>
<organism evidence="1 2">
    <name type="scientific">Saccharothrix lopnurensis</name>
    <dbReference type="NCBI Taxonomy" id="1670621"/>
    <lineage>
        <taxon>Bacteria</taxon>
        <taxon>Bacillati</taxon>
        <taxon>Actinomycetota</taxon>
        <taxon>Actinomycetes</taxon>
        <taxon>Pseudonocardiales</taxon>
        <taxon>Pseudonocardiaceae</taxon>
        <taxon>Saccharothrix</taxon>
    </lineage>
</organism>
<comment type="caution">
    <text evidence="1">The sequence shown here is derived from an EMBL/GenBank/DDBJ whole genome shotgun (WGS) entry which is preliminary data.</text>
</comment>
<evidence type="ECO:0000313" key="2">
    <source>
        <dbReference type="Proteomes" id="UP001596220"/>
    </source>
</evidence>